<evidence type="ECO:0000313" key="9">
    <source>
        <dbReference type="Proteomes" id="UP000183162"/>
    </source>
</evidence>
<feature type="binding site" evidence="6">
    <location>
        <position position="102"/>
    </location>
    <ligand>
        <name>substrate</name>
    </ligand>
</feature>
<evidence type="ECO:0000256" key="1">
    <source>
        <dbReference type="ARBA" id="ARBA00008452"/>
    </source>
</evidence>
<feature type="domain" description="Glycosyl hydrolase family 13 catalytic" evidence="7">
    <location>
        <begin position="59"/>
        <end position="476"/>
    </location>
</feature>
<dbReference type="GO" id="GO:0005975">
    <property type="term" value="P:carbohydrate metabolic process"/>
    <property type="evidence" value="ECO:0007669"/>
    <property type="project" value="InterPro"/>
</dbReference>
<dbReference type="CDD" id="cd11355">
    <property type="entry name" value="AmyAc_Sucrose_phosphorylase"/>
    <property type="match status" value="1"/>
</dbReference>
<sequence>MAAKATHQLTLTTMAAYLATLLARKQNNIDFVFSRRNLLYLLGAKIKKGKGVTMTIQNKTMLITYSDSLGKNLKELNENLGKYFGEAVGGVHLLPFFPSTGDRGFAPVDYDEVDAAFGDWDDVKALGEKYYLMFDFMINHISRQSKYYKDYQEKHEASAYKDMFLNWDKFWPENRPTQADVDLIYKRKDRAPKQEIHFADGSVEHLWNTFGEEQIDLDVTKEVTMDFIRKTIEHLSENGCDLIRLDAFAYAVKKLDTNDFFVEPEIWELLDKVRSIAAESGTELLPEIHEHYSIQFKIAEHDYYVYDFALPMVVLYSLYSGNVNRLAKWLKMSPMRQFTTLDTHDGIGVVDVKDILTDEEIDYTSNELYKVGANVNRKYSTAEYNNLDIYQINSTYYSALGDDDKKYFLARLIQAFAPGIPQVYYVGFLAGKNDLELLEETKEGRNINRHYYSSSEIAEEVKRPVVQALLKLFTFRNQSAAFDLDGSIEVDELDSHTILITRRNQGSSVVAQAKINLKDLTYHVTENGKEITFL</sequence>
<evidence type="ECO:0000256" key="2">
    <source>
        <dbReference type="ARBA" id="ARBA00022676"/>
    </source>
</evidence>
<dbReference type="InterPro" id="IPR006047">
    <property type="entry name" value="GH13_cat_dom"/>
</dbReference>
<evidence type="ECO:0000256" key="5">
    <source>
        <dbReference type="PIRSR" id="PIRSR003059-1"/>
    </source>
</evidence>
<evidence type="ECO:0000313" key="8">
    <source>
        <dbReference type="EMBL" id="SDL72232.1"/>
    </source>
</evidence>
<reference evidence="8 9" key="1">
    <citation type="submission" date="2016-10" db="EMBL/GenBank/DDBJ databases">
        <authorList>
            <person name="de Groot N.N."/>
        </authorList>
    </citation>
    <scope>NUCLEOTIDE SEQUENCE [LARGE SCALE GENOMIC DNA]</scope>
    <source>
        <strain evidence="8 9">Sb09</strain>
    </source>
</reference>
<feature type="binding site" evidence="6">
    <location>
        <begin position="388"/>
        <end position="391"/>
    </location>
    <ligand>
        <name>substrate</name>
    </ligand>
</feature>
<dbReference type="PIRSF" id="PIRSF003059">
    <property type="entry name" value="Sucrose_phosphorylase"/>
    <property type="match status" value="1"/>
</dbReference>
<dbReference type="PANTHER" id="PTHR38784">
    <property type="entry name" value="SUCROSE PHOSPHORYLASE"/>
    <property type="match status" value="1"/>
</dbReference>
<dbReference type="InterPro" id="IPR017853">
    <property type="entry name" value="GH"/>
</dbReference>
<dbReference type="EMBL" id="FNGX01000004">
    <property type="protein sequence ID" value="SDL72232.1"/>
    <property type="molecule type" value="Genomic_DNA"/>
</dbReference>
<proteinExistence type="inferred from homology"/>
<dbReference type="Pfam" id="PF00128">
    <property type="entry name" value="Alpha-amylase"/>
    <property type="match status" value="1"/>
</dbReference>
<feature type="binding site" evidence="6">
    <location>
        <begin position="244"/>
        <end position="246"/>
    </location>
    <ligand>
        <name>substrate</name>
    </ligand>
</feature>
<feature type="binding site" evidence="6">
    <location>
        <position position="287"/>
    </location>
    <ligand>
        <name>substrate</name>
    </ligand>
</feature>
<dbReference type="Proteomes" id="UP000183162">
    <property type="component" value="Unassembled WGS sequence"/>
</dbReference>
<feature type="binding site" evidence="6">
    <location>
        <position position="140"/>
    </location>
    <ligand>
        <name>substrate</name>
    </ligand>
</feature>
<dbReference type="InterPro" id="IPR022527">
    <property type="entry name" value="Sucrose_phospho"/>
</dbReference>
<organism evidence="8 9">
    <name type="scientific">Streptococcus equinus</name>
    <name type="common">Streptococcus bovis</name>
    <dbReference type="NCBI Taxonomy" id="1335"/>
    <lineage>
        <taxon>Bacteria</taxon>
        <taxon>Bacillati</taxon>
        <taxon>Bacillota</taxon>
        <taxon>Bacilli</taxon>
        <taxon>Lactobacillales</taxon>
        <taxon>Streptococcaceae</taxon>
        <taxon>Streptococcus</taxon>
    </lineage>
</organism>
<dbReference type="GO" id="GO:0009018">
    <property type="term" value="F:sucrose phosphorylase activity"/>
    <property type="evidence" value="ECO:0007669"/>
    <property type="project" value="UniProtKB-EC"/>
</dbReference>
<feature type="binding site" evidence="6">
    <location>
        <begin position="344"/>
        <end position="345"/>
    </location>
    <ligand>
        <name>substrate</name>
    </ligand>
</feature>
<evidence type="ECO:0000259" key="7">
    <source>
        <dbReference type="SMART" id="SM00642"/>
    </source>
</evidence>
<dbReference type="SMART" id="SM00642">
    <property type="entry name" value="Aamy"/>
    <property type="match status" value="1"/>
</dbReference>
<dbReference type="InterPro" id="IPR045857">
    <property type="entry name" value="O16G_dom_2"/>
</dbReference>
<dbReference type="SUPFAM" id="SSF51445">
    <property type="entry name" value="(Trans)glycosidases"/>
    <property type="match status" value="1"/>
</dbReference>
<dbReference type="EC" id="2.4.1.7" evidence="4"/>
<comment type="similarity">
    <text evidence="1 4">Belongs to the glycosyl hydrolase 13 family. Sucrose phosphorylase subfamily.</text>
</comment>
<dbReference type="Gene3D" id="3.20.20.80">
    <property type="entry name" value="Glycosidases"/>
    <property type="match status" value="1"/>
</dbReference>
<evidence type="ECO:0000256" key="3">
    <source>
        <dbReference type="ARBA" id="ARBA00022679"/>
    </source>
</evidence>
<dbReference type="NCBIfam" id="TIGR03852">
    <property type="entry name" value="sucrose_gtfA"/>
    <property type="match status" value="1"/>
</dbReference>
<feature type="active site" description="Nucleophile" evidence="5">
    <location>
        <position position="246"/>
    </location>
</feature>
<keyword evidence="2 4" id="KW-0328">Glycosyltransferase</keyword>
<dbReference type="AlphaFoldDB" id="A0A1G9MD83"/>
<feature type="binding site" evidence="6">
    <location>
        <position position="445"/>
    </location>
    <ligand>
        <name>substrate</name>
    </ligand>
</feature>
<evidence type="ECO:0000256" key="4">
    <source>
        <dbReference type="PIRNR" id="PIRNR003059"/>
    </source>
</evidence>
<protein>
    <recommendedName>
        <fullName evidence="4">Sucrose phosphorylase</fullName>
        <ecNumber evidence="4">2.4.1.7</ecNumber>
    </recommendedName>
    <alternativeName>
        <fullName evidence="4">Sucrose glucosyltransferase</fullName>
    </alternativeName>
</protein>
<accession>A0A1G9MD83</accession>
<comment type="catalytic activity">
    <reaction evidence="4">
        <text>sucrose + phosphate = D-fructose + alpha-D-glucose 1-phosphate</text>
        <dbReference type="Rhea" id="RHEA:24048"/>
        <dbReference type="ChEBI" id="CHEBI:17992"/>
        <dbReference type="ChEBI" id="CHEBI:37721"/>
        <dbReference type="ChEBI" id="CHEBI:43474"/>
        <dbReference type="ChEBI" id="CHEBI:58601"/>
        <dbReference type="EC" id="2.4.1.7"/>
    </reaction>
</comment>
<dbReference type="PANTHER" id="PTHR38784:SF1">
    <property type="entry name" value="SUCROSE PHOSPHORYLASE"/>
    <property type="match status" value="1"/>
</dbReference>
<feature type="active site" description="Proton donor" evidence="5">
    <location>
        <position position="287"/>
    </location>
</feature>
<dbReference type="InterPro" id="IPR016377">
    <property type="entry name" value="Sucrose_GGa_phosphorylase-rel"/>
</dbReference>
<dbReference type="Gene3D" id="3.90.400.10">
    <property type="entry name" value="Oligo-1,6-glucosidase, Domain 2"/>
    <property type="match status" value="1"/>
</dbReference>
<evidence type="ECO:0000256" key="6">
    <source>
        <dbReference type="PIRSR" id="PIRSR003059-2"/>
    </source>
</evidence>
<keyword evidence="3 4" id="KW-0808">Transferase</keyword>
<gene>
    <name evidence="8" type="ORF">SAMN05216400_1478</name>
</gene>
<name>A0A1G9MD83_STREI</name>
<dbReference type="FunFam" id="3.90.400.10:FF:000007">
    <property type="entry name" value="Sucrose phosphorylase"/>
    <property type="match status" value="1"/>
</dbReference>